<proteinExistence type="predicted"/>
<reference evidence="1 2" key="1">
    <citation type="journal article" date="2017" name="Genome Biol. Evol.">
        <title>Phytophthora megakarya and P. palmivora, closely related causal agents of cacao black pod rot, underwent increases in genome sizes and gene numbers by different mechanisms.</title>
        <authorList>
            <person name="Ali S.S."/>
            <person name="Shao J."/>
            <person name="Lary D.J."/>
            <person name="Kronmiller B."/>
            <person name="Shen D."/>
            <person name="Strem M.D."/>
            <person name="Amoako-Attah I."/>
            <person name="Akrofi A.Y."/>
            <person name="Begoude B.A."/>
            <person name="Ten Hoopen G.M."/>
            <person name="Coulibaly K."/>
            <person name="Kebe B.I."/>
            <person name="Melnick R.L."/>
            <person name="Guiltinan M.J."/>
            <person name="Tyler B.M."/>
            <person name="Meinhardt L.W."/>
            <person name="Bailey B.A."/>
        </authorList>
    </citation>
    <scope>NUCLEOTIDE SEQUENCE [LARGE SCALE GENOMIC DNA]</scope>
    <source>
        <strain evidence="2">sbr112.9</strain>
    </source>
</reference>
<dbReference type="OrthoDB" id="142668at2759"/>
<keyword evidence="2" id="KW-1185">Reference proteome</keyword>
<accession>A0A2P4XUF2</accession>
<dbReference type="EMBL" id="NCKW01007919">
    <property type="protein sequence ID" value="POM69190.1"/>
    <property type="molecule type" value="Genomic_DNA"/>
</dbReference>
<sequence length="146" mass="16142">MTKKLIEGQFLQSGDDENYDVDDDVMNVFVADVDGEEEKSESDAKQVDQGTNGVECAEYIELSDVDAASEGLSSADLRVHTRKGWDDIYSNGKLILYVTGHRFQLPAALVGEHPAVLNDTEESVGLNLEGMFFVILPMELWILIAE</sequence>
<evidence type="ECO:0000313" key="1">
    <source>
        <dbReference type="EMBL" id="POM69190.1"/>
    </source>
</evidence>
<comment type="caution">
    <text evidence="1">The sequence shown here is derived from an EMBL/GenBank/DDBJ whole genome shotgun (WGS) entry which is preliminary data.</text>
</comment>
<dbReference type="AlphaFoldDB" id="A0A2P4XUF2"/>
<evidence type="ECO:0000313" key="2">
    <source>
        <dbReference type="Proteomes" id="UP000237271"/>
    </source>
</evidence>
<dbReference type="Proteomes" id="UP000237271">
    <property type="component" value="Unassembled WGS sequence"/>
</dbReference>
<name>A0A2P4XUF2_9STRA</name>
<organism evidence="1 2">
    <name type="scientific">Phytophthora palmivora</name>
    <dbReference type="NCBI Taxonomy" id="4796"/>
    <lineage>
        <taxon>Eukaryota</taxon>
        <taxon>Sar</taxon>
        <taxon>Stramenopiles</taxon>
        <taxon>Oomycota</taxon>
        <taxon>Peronosporomycetes</taxon>
        <taxon>Peronosporales</taxon>
        <taxon>Peronosporaceae</taxon>
        <taxon>Phytophthora</taxon>
    </lineage>
</organism>
<protein>
    <submittedName>
        <fullName evidence="1">Hsp70-like protein</fullName>
    </submittedName>
</protein>
<gene>
    <name evidence="1" type="ORF">PHPALM_14551</name>
</gene>